<reference evidence="1 2" key="1">
    <citation type="submission" date="2016-07" db="EMBL/GenBank/DDBJ databases">
        <title>Pervasive Adenine N6-methylation of Active Genes in Fungi.</title>
        <authorList>
            <consortium name="DOE Joint Genome Institute"/>
            <person name="Mondo S.J."/>
            <person name="Dannebaum R.O."/>
            <person name="Kuo R.C."/>
            <person name="Labutti K."/>
            <person name="Haridas S."/>
            <person name="Kuo A."/>
            <person name="Salamov A."/>
            <person name="Ahrendt S.R."/>
            <person name="Lipzen A."/>
            <person name="Sullivan W."/>
            <person name="Andreopoulos W.B."/>
            <person name="Clum A."/>
            <person name="Lindquist E."/>
            <person name="Daum C."/>
            <person name="Ramamoorthy G.K."/>
            <person name="Gryganskyi A."/>
            <person name="Culley D."/>
            <person name="Magnuson J.K."/>
            <person name="James T.Y."/>
            <person name="O'Malley M.A."/>
            <person name="Stajich J.E."/>
            <person name="Spatafora J.W."/>
            <person name="Visel A."/>
            <person name="Grigoriev I.V."/>
        </authorList>
    </citation>
    <scope>NUCLEOTIDE SEQUENCE [LARGE SCALE GENOMIC DNA]</scope>
    <source>
        <strain evidence="1 2">NRRL 2496</strain>
    </source>
</reference>
<evidence type="ECO:0008006" key="3">
    <source>
        <dbReference type="Google" id="ProtNLM"/>
    </source>
</evidence>
<proteinExistence type="predicted"/>
<dbReference type="InterPro" id="IPR039870">
    <property type="entry name" value="Coa4-like"/>
</dbReference>
<dbReference type="GO" id="GO:0005758">
    <property type="term" value="C:mitochondrial intermembrane space"/>
    <property type="evidence" value="ECO:0007669"/>
    <property type="project" value="InterPro"/>
</dbReference>
<organism evidence="1 2">
    <name type="scientific">Syncephalastrum racemosum</name>
    <name type="common">Filamentous fungus</name>
    <dbReference type="NCBI Taxonomy" id="13706"/>
    <lineage>
        <taxon>Eukaryota</taxon>
        <taxon>Fungi</taxon>
        <taxon>Fungi incertae sedis</taxon>
        <taxon>Mucoromycota</taxon>
        <taxon>Mucoromycotina</taxon>
        <taxon>Mucoromycetes</taxon>
        <taxon>Mucorales</taxon>
        <taxon>Syncephalastraceae</taxon>
        <taxon>Syncephalastrum</taxon>
    </lineage>
</organism>
<dbReference type="GO" id="GO:0033617">
    <property type="term" value="P:mitochondrial respiratory chain complex IV assembly"/>
    <property type="evidence" value="ECO:0007669"/>
    <property type="project" value="InterPro"/>
</dbReference>
<dbReference type="EMBL" id="MCGN01000004">
    <property type="protein sequence ID" value="ORY97349.1"/>
    <property type="molecule type" value="Genomic_DNA"/>
</dbReference>
<dbReference type="PANTHER" id="PTHR13639">
    <property type="entry name" value="CYTOCHROME C OXIDASE ASSEMBLY FACTOR 4 HOMOLOG, MITOCHONDRIAL"/>
    <property type="match status" value="1"/>
</dbReference>
<feature type="non-terminal residue" evidence="1">
    <location>
        <position position="50"/>
    </location>
</feature>
<dbReference type="Proteomes" id="UP000242180">
    <property type="component" value="Unassembled WGS sequence"/>
</dbReference>
<sequence length="50" mass="5932">EEEDDPYNARIEKTGCAQENEDLLICYADKKDWRLCAAEMQKFRKCFQAN</sequence>
<dbReference type="AlphaFoldDB" id="A0A1X2HEJ8"/>
<dbReference type="InParanoid" id="A0A1X2HEJ8"/>
<dbReference type="OrthoDB" id="10254377at2759"/>
<dbReference type="PROSITE" id="PS51808">
    <property type="entry name" value="CHCH"/>
    <property type="match status" value="1"/>
</dbReference>
<keyword evidence="2" id="KW-1185">Reference proteome</keyword>
<dbReference type="STRING" id="13706.A0A1X2HEJ8"/>
<evidence type="ECO:0000313" key="1">
    <source>
        <dbReference type="EMBL" id="ORY97349.1"/>
    </source>
</evidence>
<dbReference type="PANTHER" id="PTHR13639:SF2">
    <property type="entry name" value="CYTOCHROME C OXIDASE ASSEMBLY FACTOR 4 HOMOLOG, MITOCHONDRIAL"/>
    <property type="match status" value="1"/>
</dbReference>
<dbReference type="OMA" id="CWKRQGN"/>
<evidence type="ECO:0000313" key="2">
    <source>
        <dbReference type="Proteomes" id="UP000242180"/>
    </source>
</evidence>
<feature type="non-terminal residue" evidence="1">
    <location>
        <position position="1"/>
    </location>
</feature>
<name>A0A1X2HEJ8_SYNRA</name>
<accession>A0A1X2HEJ8</accession>
<dbReference type="FunCoup" id="A0A1X2HEJ8">
    <property type="interactions" value="26"/>
</dbReference>
<gene>
    <name evidence="1" type="ORF">BCR43DRAFT_413689</name>
</gene>
<protein>
    <recommendedName>
        <fullName evidence="3">CHCH domain-containing protein</fullName>
    </recommendedName>
</protein>
<comment type="caution">
    <text evidence="1">The sequence shown here is derived from an EMBL/GenBank/DDBJ whole genome shotgun (WGS) entry which is preliminary data.</text>
</comment>